<dbReference type="GO" id="GO:0019843">
    <property type="term" value="F:rRNA binding"/>
    <property type="evidence" value="ECO:0007669"/>
    <property type="project" value="UniProtKB-UniRule"/>
</dbReference>
<dbReference type="EMBL" id="AP013035">
    <property type="protein sequence ID" value="BAT72513.1"/>
    <property type="molecule type" value="Genomic_DNA"/>
</dbReference>
<dbReference type="SUPFAM" id="SSF55653">
    <property type="entry name" value="Ribosomal protein L9 C-domain"/>
    <property type="match status" value="1"/>
</dbReference>
<evidence type="ECO:0000256" key="3">
    <source>
        <dbReference type="ARBA" id="ARBA00022884"/>
    </source>
</evidence>
<dbReference type="NCBIfam" id="TIGR00158">
    <property type="entry name" value="L9"/>
    <property type="match status" value="1"/>
</dbReference>
<dbReference type="FunFam" id="3.10.430.100:FF:000006">
    <property type="entry name" value="50S ribosomal protein L9"/>
    <property type="match status" value="1"/>
</dbReference>
<reference evidence="10" key="1">
    <citation type="journal article" date="2018" name="Science">
        <title>A primordial and reversible TCA cycle in a facultatively chemolithoautotrophic thermophile.</title>
        <authorList>
            <person name="Nunoura T."/>
            <person name="Chikaraishi Y."/>
            <person name="Izaki R."/>
            <person name="Suwa T."/>
            <person name="Sato T."/>
            <person name="Harada T."/>
            <person name="Mori K."/>
            <person name="Kato Y."/>
            <person name="Miyazaki M."/>
            <person name="Shimamura S."/>
            <person name="Yanagawa K."/>
            <person name="Shuto A."/>
            <person name="Ohkouchi N."/>
            <person name="Fujita N."/>
            <person name="Takaki Y."/>
            <person name="Atomi H."/>
            <person name="Takai K."/>
        </authorList>
    </citation>
    <scope>NUCLEOTIDE SEQUENCE [LARGE SCALE GENOMIC DNA]</scope>
    <source>
        <strain evidence="10">DSM 17441 / JCM 13301 / NBRC 103674 / ABI70S6</strain>
    </source>
</reference>
<dbReference type="SUPFAM" id="SSF55658">
    <property type="entry name" value="L9 N-domain-like"/>
    <property type="match status" value="1"/>
</dbReference>
<dbReference type="InterPro" id="IPR036791">
    <property type="entry name" value="Ribosomal_bL9_C_sf"/>
</dbReference>
<evidence type="ECO:0000256" key="5">
    <source>
        <dbReference type="ARBA" id="ARBA00023274"/>
    </source>
</evidence>
<dbReference type="HAMAP" id="MF_00503">
    <property type="entry name" value="Ribosomal_bL9"/>
    <property type="match status" value="1"/>
</dbReference>
<dbReference type="GO" id="GO:0003735">
    <property type="term" value="F:structural constituent of ribosome"/>
    <property type="evidence" value="ECO:0007669"/>
    <property type="project" value="InterPro"/>
</dbReference>
<dbReference type="InterPro" id="IPR020594">
    <property type="entry name" value="Ribosomal_bL9_bac/chp"/>
</dbReference>
<dbReference type="GO" id="GO:0006412">
    <property type="term" value="P:translation"/>
    <property type="evidence" value="ECO:0007669"/>
    <property type="project" value="UniProtKB-UniRule"/>
</dbReference>
<sequence length="149" mass="16760">MKVILKEDVEGLGNAGDIVNVKDGYARNYLIPRGLALRATVKNVKALEKQREMILQRINKERKRYEAFAAKLAELKVVIKKKAGEEGKLFGSVTSRDIAEALESMGYEIDRKKIVLEEPIKSVGNYTVKVKLPYQVEADLAIEVVPEEE</sequence>
<evidence type="ECO:0000256" key="4">
    <source>
        <dbReference type="ARBA" id="ARBA00022980"/>
    </source>
</evidence>
<dbReference type="InterPro" id="IPR009027">
    <property type="entry name" value="Ribosomal_bL9/RNase_H1_N"/>
</dbReference>
<dbReference type="OrthoDB" id="9788336at2"/>
<comment type="similarity">
    <text evidence="1 7">Belongs to the bacterial ribosomal protein bL9 family.</text>
</comment>
<dbReference type="Proteomes" id="UP000063234">
    <property type="component" value="Chromosome"/>
</dbReference>
<dbReference type="InterPro" id="IPR020069">
    <property type="entry name" value="Ribosomal_bL9_C"/>
</dbReference>
<dbReference type="KEGG" id="ttk:TST_1729"/>
<evidence type="ECO:0000256" key="6">
    <source>
        <dbReference type="ARBA" id="ARBA00035292"/>
    </source>
</evidence>
<evidence type="ECO:0000259" key="8">
    <source>
        <dbReference type="PROSITE" id="PS00651"/>
    </source>
</evidence>
<keyword evidence="5 7" id="KW-0687">Ribonucleoprotein</keyword>
<feature type="domain" description="Ribosomal protein L9" evidence="8">
    <location>
        <begin position="13"/>
        <end position="40"/>
    </location>
</feature>
<dbReference type="Pfam" id="PF03948">
    <property type="entry name" value="Ribosomal_L9_C"/>
    <property type="match status" value="1"/>
</dbReference>
<accession>A0A0S3QW10</accession>
<dbReference type="PROSITE" id="PS00651">
    <property type="entry name" value="RIBOSOMAL_L9"/>
    <property type="match status" value="1"/>
</dbReference>
<evidence type="ECO:0000256" key="7">
    <source>
        <dbReference type="HAMAP-Rule" id="MF_00503"/>
    </source>
</evidence>
<keyword evidence="2 7" id="KW-0699">rRNA-binding</keyword>
<evidence type="ECO:0000313" key="10">
    <source>
        <dbReference type="Proteomes" id="UP000063234"/>
    </source>
</evidence>
<dbReference type="Gene3D" id="3.40.5.10">
    <property type="entry name" value="Ribosomal protein L9, N-terminal domain"/>
    <property type="match status" value="1"/>
</dbReference>
<keyword evidence="3 7" id="KW-0694">RNA-binding</keyword>
<dbReference type="Pfam" id="PF01281">
    <property type="entry name" value="Ribosomal_L9_N"/>
    <property type="match status" value="1"/>
</dbReference>
<proteinExistence type="inferred from homology"/>
<gene>
    <name evidence="7 9" type="primary">rplI</name>
    <name evidence="9" type="ORF">TST_1729</name>
</gene>
<dbReference type="Gene3D" id="3.10.430.100">
    <property type="entry name" value="Ribosomal protein L9, C-terminal domain"/>
    <property type="match status" value="1"/>
</dbReference>
<name>A0A0S3QW10_THET7</name>
<dbReference type="GO" id="GO:0005840">
    <property type="term" value="C:ribosome"/>
    <property type="evidence" value="ECO:0007669"/>
    <property type="project" value="UniProtKB-KW"/>
</dbReference>
<dbReference type="RefSeq" id="WP_068550678.1">
    <property type="nucleotide sequence ID" value="NZ_AP013035.1"/>
</dbReference>
<dbReference type="PATRIC" id="fig|1298851.3.peg.1808"/>
<dbReference type="FunFam" id="3.40.5.10:FF:000003">
    <property type="entry name" value="50S ribosomal protein L9"/>
    <property type="match status" value="1"/>
</dbReference>
<evidence type="ECO:0000256" key="2">
    <source>
        <dbReference type="ARBA" id="ARBA00022730"/>
    </source>
</evidence>
<keyword evidence="10" id="KW-1185">Reference proteome</keyword>
<dbReference type="GO" id="GO:1990904">
    <property type="term" value="C:ribonucleoprotein complex"/>
    <property type="evidence" value="ECO:0007669"/>
    <property type="project" value="UniProtKB-KW"/>
</dbReference>
<comment type="function">
    <text evidence="7">Binds to the 23S rRNA.</text>
</comment>
<dbReference type="InterPro" id="IPR020070">
    <property type="entry name" value="Ribosomal_bL9_N"/>
</dbReference>
<dbReference type="InterPro" id="IPR036935">
    <property type="entry name" value="Ribosomal_bL9_N_sf"/>
</dbReference>
<keyword evidence="4 7" id="KW-0689">Ribosomal protein</keyword>
<dbReference type="STRING" id="1298851.TST_1729"/>
<dbReference type="PANTHER" id="PTHR21368">
    <property type="entry name" value="50S RIBOSOMAL PROTEIN L9"/>
    <property type="match status" value="1"/>
</dbReference>
<organism evidence="9 10">
    <name type="scientific">Thermosulfidibacter takaii (strain DSM 17441 / JCM 13301 / NBRC 103674 / ABI70S6)</name>
    <dbReference type="NCBI Taxonomy" id="1298851"/>
    <lineage>
        <taxon>Bacteria</taxon>
        <taxon>Pseudomonadati</taxon>
        <taxon>Thermosulfidibacterota</taxon>
        <taxon>Thermosulfidibacteria</taxon>
        <taxon>Thermosulfidibacterales</taxon>
        <taxon>Thermosulfidibacteraceae</taxon>
    </lineage>
</organism>
<dbReference type="InterPro" id="IPR000244">
    <property type="entry name" value="Ribosomal_bL9"/>
</dbReference>
<evidence type="ECO:0000256" key="1">
    <source>
        <dbReference type="ARBA" id="ARBA00010605"/>
    </source>
</evidence>
<evidence type="ECO:0000313" key="9">
    <source>
        <dbReference type="EMBL" id="BAT72513.1"/>
    </source>
</evidence>
<protein>
    <recommendedName>
        <fullName evidence="6 7">Large ribosomal subunit protein bL9</fullName>
    </recommendedName>
</protein>
<dbReference type="AlphaFoldDB" id="A0A0S3QW10"/>